<dbReference type="Proteomes" id="UP000286501">
    <property type="component" value="Unassembled WGS sequence"/>
</dbReference>
<reference evidence="2 3" key="1">
    <citation type="submission" date="2018-08" db="EMBL/GenBank/DDBJ databases">
        <title>A genome reference for cultivated species of the human gut microbiota.</title>
        <authorList>
            <person name="Zou Y."/>
            <person name="Xue W."/>
            <person name="Luo G."/>
        </authorList>
    </citation>
    <scope>NUCLEOTIDE SEQUENCE [LARGE SCALE GENOMIC DNA]</scope>
    <source>
        <strain evidence="2 3">AM22-1</strain>
    </source>
</reference>
<dbReference type="EMBL" id="QRIN01000124">
    <property type="protein sequence ID" value="RHG60762.1"/>
    <property type="molecule type" value="Genomic_DNA"/>
</dbReference>
<evidence type="ECO:0000313" key="2">
    <source>
        <dbReference type="EMBL" id="RHG60762.1"/>
    </source>
</evidence>
<evidence type="ECO:0000259" key="1">
    <source>
        <dbReference type="Pfam" id="PF18925"/>
    </source>
</evidence>
<proteinExistence type="predicted"/>
<name>A0A3R6HF32_9BACT</name>
<organism evidence="2 3">
    <name type="scientific">Segatella copri</name>
    <dbReference type="NCBI Taxonomy" id="165179"/>
    <lineage>
        <taxon>Bacteria</taxon>
        <taxon>Pseudomonadati</taxon>
        <taxon>Bacteroidota</taxon>
        <taxon>Bacteroidia</taxon>
        <taxon>Bacteroidales</taxon>
        <taxon>Prevotellaceae</taxon>
        <taxon>Segatella</taxon>
    </lineage>
</organism>
<sequence>MEIVVKRIAKKKTYTIGHLYILSDKDVKRTWRSGVKIGDKRIFEHSFDKAKLDKEHYFCDTLEPTWRNLLGVELKPEEEDGRYSRVSGKKARKIPGHTAIPEGSYPVVISKSPRFKKWLPLVQGVPDFEGIRIHAGNYPDDTQGCILVGENKLQGAVFNSRIWLHRFMNAITAAREREESVWITVL</sequence>
<dbReference type="AlphaFoldDB" id="A0A3R6HF32"/>
<feature type="domain" description="DUF5675" evidence="1">
    <location>
        <begin position="5"/>
        <end position="172"/>
    </location>
</feature>
<gene>
    <name evidence="2" type="ORF">DW250_15700</name>
</gene>
<protein>
    <recommendedName>
        <fullName evidence="1">DUF5675 domain-containing protein</fullName>
    </recommendedName>
</protein>
<accession>A0A3R6HF32</accession>
<evidence type="ECO:0000313" key="3">
    <source>
        <dbReference type="Proteomes" id="UP000286501"/>
    </source>
</evidence>
<dbReference type="InterPro" id="IPR043732">
    <property type="entry name" value="DUF5675"/>
</dbReference>
<dbReference type="RefSeq" id="WP_118201855.1">
    <property type="nucleotide sequence ID" value="NZ_QRIE01000121.1"/>
</dbReference>
<comment type="caution">
    <text evidence="2">The sequence shown here is derived from an EMBL/GenBank/DDBJ whole genome shotgun (WGS) entry which is preliminary data.</text>
</comment>
<dbReference type="Pfam" id="PF18925">
    <property type="entry name" value="DUF5675"/>
    <property type="match status" value="1"/>
</dbReference>